<dbReference type="FunFam" id="3.40.140.10:FF:000025">
    <property type="entry name" value="Riboflavin biosynthesis protein RibD"/>
    <property type="match status" value="1"/>
</dbReference>
<comment type="catalytic activity">
    <reaction evidence="13">
        <text>5-amino-6-(5-phospho-D-ribitylamino)uracil + NADP(+) = 5-amino-6-(5-phospho-D-ribosylamino)uracil + NADPH + H(+)</text>
        <dbReference type="Rhea" id="RHEA:17845"/>
        <dbReference type="ChEBI" id="CHEBI:15378"/>
        <dbReference type="ChEBI" id="CHEBI:57783"/>
        <dbReference type="ChEBI" id="CHEBI:58349"/>
        <dbReference type="ChEBI" id="CHEBI:58421"/>
        <dbReference type="ChEBI" id="CHEBI:58453"/>
        <dbReference type="EC" id="1.1.1.193"/>
    </reaction>
</comment>
<dbReference type="InterPro" id="IPR024072">
    <property type="entry name" value="DHFR-like_dom_sf"/>
</dbReference>
<comment type="catalytic activity">
    <reaction evidence="13">
        <text>2,5-diamino-6-hydroxy-4-(5-phosphoribosylamino)-pyrimidine + H2O + H(+) = 5-amino-6-(5-phospho-D-ribosylamino)uracil + NH4(+)</text>
        <dbReference type="Rhea" id="RHEA:21868"/>
        <dbReference type="ChEBI" id="CHEBI:15377"/>
        <dbReference type="ChEBI" id="CHEBI:15378"/>
        <dbReference type="ChEBI" id="CHEBI:28938"/>
        <dbReference type="ChEBI" id="CHEBI:58453"/>
        <dbReference type="ChEBI" id="CHEBI:58614"/>
        <dbReference type="EC" id="3.5.4.26"/>
    </reaction>
</comment>
<keyword evidence="7 13" id="KW-0479">Metal-binding</keyword>
<dbReference type="InterPro" id="IPR011549">
    <property type="entry name" value="RibD_C"/>
</dbReference>
<keyword evidence="19" id="KW-1185">Reference proteome</keyword>
<dbReference type="UniPathway" id="UPA00275">
    <property type="reaction ID" value="UER00401"/>
</dbReference>
<dbReference type="CDD" id="cd01284">
    <property type="entry name" value="Riboflavin_deaminase-reductase"/>
    <property type="match status" value="1"/>
</dbReference>
<keyword evidence="10 13" id="KW-0521">NADP</keyword>
<evidence type="ECO:0000313" key="18">
    <source>
        <dbReference type="EMBL" id="ACF45874.1"/>
    </source>
</evidence>
<proteinExistence type="inferred from homology"/>
<feature type="binding site" evidence="15">
    <location>
        <position position="164"/>
    </location>
    <ligand>
        <name>NADP(+)</name>
        <dbReference type="ChEBI" id="CHEBI:58349"/>
    </ligand>
</feature>
<keyword evidence="12" id="KW-0511">Multifunctional enzyme</keyword>
<keyword evidence="9 13" id="KW-0862">Zinc</keyword>
<feature type="binding site" evidence="16">
    <location>
        <position position="94"/>
    </location>
    <ligand>
        <name>Zn(2+)</name>
        <dbReference type="ChEBI" id="CHEBI:29105"/>
        <note>catalytic</note>
    </ligand>
</feature>
<evidence type="ECO:0000256" key="11">
    <source>
        <dbReference type="ARBA" id="ARBA00023002"/>
    </source>
</evidence>
<feature type="active site" description="Proton donor" evidence="14">
    <location>
        <position position="60"/>
    </location>
</feature>
<evidence type="ECO:0000259" key="17">
    <source>
        <dbReference type="PROSITE" id="PS51747"/>
    </source>
</evidence>
<accession>B4S737</accession>
<dbReference type="HOGENOM" id="CLU_036590_1_2_10"/>
<feature type="domain" description="CMP/dCMP-type deaminase" evidence="17">
    <location>
        <begin position="9"/>
        <end position="133"/>
    </location>
</feature>
<feature type="binding site" evidence="15">
    <location>
        <position position="206"/>
    </location>
    <ligand>
        <name>substrate</name>
    </ligand>
</feature>
<evidence type="ECO:0000256" key="13">
    <source>
        <dbReference type="PIRNR" id="PIRNR006769"/>
    </source>
</evidence>
<dbReference type="PANTHER" id="PTHR38011:SF7">
    <property type="entry name" value="2,5-DIAMINO-6-RIBOSYLAMINO-4(3H)-PYRIMIDINONE 5'-PHOSPHATE REDUCTASE"/>
    <property type="match status" value="1"/>
</dbReference>
<dbReference type="InterPro" id="IPR016193">
    <property type="entry name" value="Cytidine_deaminase-like"/>
</dbReference>
<dbReference type="GO" id="GO:0009231">
    <property type="term" value="P:riboflavin biosynthetic process"/>
    <property type="evidence" value="ECO:0007669"/>
    <property type="project" value="UniProtKB-UniPathway"/>
</dbReference>
<comment type="function">
    <text evidence="1 13">Converts 2,5-diamino-6-(ribosylamino)-4(3h)-pyrimidinone 5'-phosphate into 5-amino-6-(ribosylamino)-2,4(1h,3h)-pyrimidinedione 5'-phosphate.</text>
</comment>
<evidence type="ECO:0000313" key="19">
    <source>
        <dbReference type="Proteomes" id="UP000002725"/>
    </source>
</evidence>
<dbReference type="SUPFAM" id="SSF53597">
    <property type="entry name" value="Dihydrofolate reductase-like"/>
    <property type="match status" value="1"/>
</dbReference>
<dbReference type="Pfam" id="PF01872">
    <property type="entry name" value="RibD_C"/>
    <property type="match status" value="1"/>
</dbReference>
<dbReference type="PIRSF" id="PIRSF006769">
    <property type="entry name" value="RibD"/>
    <property type="match status" value="1"/>
</dbReference>
<evidence type="ECO:0000256" key="12">
    <source>
        <dbReference type="ARBA" id="ARBA00023268"/>
    </source>
</evidence>
<evidence type="ECO:0000256" key="10">
    <source>
        <dbReference type="ARBA" id="ARBA00022857"/>
    </source>
</evidence>
<dbReference type="KEGG" id="paa:Paes_0828"/>
<evidence type="ECO:0000256" key="2">
    <source>
        <dbReference type="ARBA" id="ARBA00004882"/>
    </source>
</evidence>
<dbReference type="GO" id="GO:0008270">
    <property type="term" value="F:zinc ion binding"/>
    <property type="evidence" value="ECO:0007669"/>
    <property type="project" value="InterPro"/>
</dbReference>
<dbReference type="STRING" id="290512.Paes_0828"/>
<dbReference type="RefSeq" id="WP_012505411.1">
    <property type="nucleotide sequence ID" value="NC_011059.1"/>
</dbReference>
<dbReference type="NCBIfam" id="TIGR00227">
    <property type="entry name" value="ribD_Cterm"/>
    <property type="match status" value="1"/>
</dbReference>
<evidence type="ECO:0000256" key="15">
    <source>
        <dbReference type="PIRSR" id="PIRSR006769-2"/>
    </source>
</evidence>
<feature type="binding site" evidence="15">
    <location>
        <position position="180"/>
    </location>
    <ligand>
        <name>NADP(+)</name>
        <dbReference type="ChEBI" id="CHEBI:58349"/>
    </ligand>
</feature>
<feature type="binding site" evidence="15">
    <location>
        <position position="214"/>
    </location>
    <ligand>
        <name>substrate</name>
    </ligand>
</feature>
<feature type="binding site" evidence="16">
    <location>
        <position position="85"/>
    </location>
    <ligand>
        <name>Zn(2+)</name>
        <dbReference type="ChEBI" id="CHEBI:29105"/>
        <note>catalytic</note>
    </ligand>
</feature>
<keyword evidence="8 13" id="KW-0378">Hydrolase</keyword>
<dbReference type="EC" id="1.1.1.193" evidence="13"/>
<evidence type="ECO:0000256" key="4">
    <source>
        <dbReference type="ARBA" id="ARBA00005259"/>
    </source>
</evidence>
<feature type="binding site" evidence="15">
    <location>
        <position position="178"/>
    </location>
    <ligand>
        <name>substrate</name>
    </ligand>
</feature>
<dbReference type="GO" id="GO:0050661">
    <property type="term" value="F:NADP binding"/>
    <property type="evidence" value="ECO:0007669"/>
    <property type="project" value="InterPro"/>
</dbReference>
<dbReference type="EMBL" id="CP001108">
    <property type="protein sequence ID" value="ACF45874.1"/>
    <property type="molecule type" value="Genomic_DNA"/>
</dbReference>
<evidence type="ECO:0000256" key="7">
    <source>
        <dbReference type="ARBA" id="ARBA00022723"/>
    </source>
</evidence>
<feature type="binding site" evidence="16">
    <location>
        <position position="58"/>
    </location>
    <ligand>
        <name>Zn(2+)</name>
        <dbReference type="ChEBI" id="CHEBI:29105"/>
        <note>catalytic</note>
    </ligand>
</feature>
<feature type="binding site" evidence="15">
    <location>
        <position position="210"/>
    </location>
    <ligand>
        <name>NADP(+)</name>
        <dbReference type="ChEBI" id="CHEBI:58349"/>
    </ligand>
</feature>
<dbReference type="InterPro" id="IPR050765">
    <property type="entry name" value="Riboflavin_Biosynth_HTPR"/>
</dbReference>
<dbReference type="Proteomes" id="UP000002725">
    <property type="component" value="Chromosome"/>
</dbReference>
<keyword evidence="11 13" id="KW-0560">Oxidoreductase</keyword>
<feature type="binding site" evidence="15">
    <location>
        <position position="217"/>
    </location>
    <ligand>
        <name>substrate</name>
    </ligand>
</feature>
<feature type="binding site" evidence="15">
    <location>
        <position position="194"/>
    </location>
    <ligand>
        <name>substrate</name>
    </ligand>
</feature>
<comment type="similarity">
    <text evidence="4 13">In the N-terminal section; belongs to the cytidine and deoxycytidylate deaminase family.</text>
</comment>
<name>B4S737_PROA2</name>
<dbReference type="InterPro" id="IPR004794">
    <property type="entry name" value="Eubact_RibD"/>
</dbReference>
<dbReference type="PANTHER" id="PTHR38011">
    <property type="entry name" value="DIHYDROFOLATE REDUCTASE FAMILY PROTEIN (AFU_ORTHOLOGUE AFUA_8G06820)"/>
    <property type="match status" value="1"/>
</dbReference>
<dbReference type="InterPro" id="IPR016192">
    <property type="entry name" value="APOBEC/CMP_deaminase_Zn-bd"/>
</dbReference>
<dbReference type="EC" id="3.5.4.26" evidence="13"/>
<dbReference type="eggNOG" id="COG0117">
    <property type="taxonomic scope" value="Bacteria"/>
</dbReference>
<dbReference type="NCBIfam" id="TIGR00326">
    <property type="entry name" value="eubact_ribD"/>
    <property type="match status" value="1"/>
</dbReference>
<dbReference type="PROSITE" id="PS51747">
    <property type="entry name" value="CYT_DCMP_DEAMINASES_2"/>
    <property type="match status" value="1"/>
</dbReference>
<evidence type="ECO:0000256" key="16">
    <source>
        <dbReference type="PIRSR" id="PIRSR006769-3"/>
    </source>
</evidence>
<dbReference type="Pfam" id="PF00383">
    <property type="entry name" value="dCMP_cyt_deam_1"/>
    <property type="match status" value="1"/>
</dbReference>
<dbReference type="SUPFAM" id="SSF53927">
    <property type="entry name" value="Cytidine deaminase-like"/>
    <property type="match status" value="1"/>
</dbReference>
<comment type="cofactor">
    <cofactor evidence="13 16">
        <name>Zn(2+)</name>
        <dbReference type="ChEBI" id="CHEBI:29105"/>
    </cofactor>
    <text evidence="13 16">Binds 1 zinc ion.</text>
</comment>
<comment type="pathway">
    <text evidence="2 13">Cofactor biosynthesis; riboflavin biosynthesis; 5-amino-6-(D-ribitylamino)uracil from GTP: step 2/4.</text>
</comment>
<organism evidence="18 19">
    <name type="scientific">Prosthecochloris aestuarii (strain DSM 271 / SK 413)</name>
    <dbReference type="NCBI Taxonomy" id="290512"/>
    <lineage>
        <taxon>Bacteria</taxon>
        <taxon>Pseudomonadati</taxon>
        <taxon>Chlorobiota</taxon>
        <taxon>Chlorobiia</taxon>
        <taxon>Chlorobiales</taxon>
        <taxon>Chlorobiaceae</taxon>
        <taxon>Prosthecochloris</taxon>
    </lineage>
</organism>
<dbReference type="Gene3D" id="3.40.140.10">
    <property type="entry name" value="Cytidine Deaminase, domain 2"/>
    <property type="match status" value="1"/>
</dbReference>
<dbReference type="GO" id="GO:0008703">
    <property type="term" value="F:5-amino-6-(5-phosphoribosylamino)uracil reductase activity"/>
    <property type="evidence" value="ECO:0007669"/>
    <property type="project" value="UniProtKB-EC"/>
</dbReference>
<evidence type="ECO:0000256" key="5">
    <source>
        <dbReference type="ARBA" id="ARBA00007417"/>
    </source>
</evidence>
<evidence type="ECO:0000256" key="3">
    <source>
        <dbReference type="ARBA" id="ARBA00004910"/>
    </source>
</evidence>
<feature type="binding site" evidence="15">
    <location>
        <position position="303"/>
    </location>
    <ligand>
        <name>substrate</name>
    </ligand>
</feature>
<keyword evidence="6 13" id="KW-0686">Riboflavin biosynthesis</keyword>
<dbReference type="PROSITE" id="PS00903">
    <property type="entry name" value="CYT_DCMP_DEAMINASES_1"/>
    <property type="match status" value="1"/>
</dbReference>
<gene>
    <name evidence="18" type="ordered locus">Paes_0828</name>
</gene>
<protein>
    <recommendedName>
        <fullName evidence="13">Riboflavin biosynthesis protein RibD</fullName>
    </recommendedName>
    <domain>
        <recommendedName>
            <fullName evidence="13">Diaminohydroxyphosphoribosylaminopyrimidine deaminase</fullName>
            <shortName evidence="13">DRAP deaminase</shortName>
            <ecNumber evidence="13">3.5.4.26</ecNumber>
        </recommendedName>
        <alternativeName>
            <fullName evidence="13">Riboflavin-specific deaminase</fullName>
        </alternativeName>
    </domain>
    <domain>
        <recommendedName>
            <fullName evidence="13">5-amino-6-(5-phosphoribosylamino)uracil reductase</fullName>
            <ecNumber evidence="13">1.1.1.193</ecNumber>
        </recommendedName>
        <alternativeName>
            <fullName evidence="13">HTP reductase</fullName>
        </alternativeName>
    </domain>
</protein>
<sequence length="373" mass="40094">MGHASHSTARDEYYMHRCLELARKGAGLVSPNPMVGSVIVVEDRVVGEGFHERYGGPHAEVNALASVSDASLLPSSTLYVNLEPCSHYGKTPPCSDLIISKKIRRVVVGCLDPHEKVAGKGIEKLRQAGVEVTIGVLQRESEALNEAFIKSHTISMPFVVLKTAQTIDGRIAVASGESKWVTGAESRREVHRMRSVHDAVMTTSSTVIADNSRLTVRHCEGRNPVRVVLDRLLRVPLSSAIFDGEAKTILYTSNALGSSEKARALKAMGVIVCAAGDDGDFLDLSAVLKSLHDEHALLSIMVEAGGTLAGALIRHRLVDRIVWFVAPKLFGADGLGAVGSLGLQSVDDAPVMRFSSSRFLGNDLCIESSVFFE</sequence>
<dbReference type="AlphaFoldDB" id="B4S737"/>
<evidence type="ECO:0000256" key="8">
    <source>
        <dbReference type="ARBA" id="ARBA00022801"/>
    </source>
</evidence>
<feature type="binding site" evidence="15">
    <location>
        <begin position="305"/>
        <end position="311"/>
    </location>
    <ligand>
        <name>NADP(+)</name>
        <dbReference type="ChEBI" id="CHEBI:58349"/>
    </ligand>
</feature>
<dbReference type="Gene3D" id="3.40.430.10">
    <property type="entry name" value="Dihydrofolate Reductase, subunit A"/>
    <property type="match status" value="1"/>
</dbReference>
<evidence type="ECO:0000256" key="1">
    <source>
        <dbReference type="ARBA" id="ARBA00002151"/>
    </source>
</evidence>
<dbReference type="InterPro" id="IPR002734">
    <property type="entry name" value="RibDG_C"/>
</dbReference>
<evidence type="ECO:0000256" key="6">
    <source>
        <dbReference type="ARBA" id="ARBA00022619"/>
    </source>
</evidence>
<comment type="similarity">
    <text evidence="5 13">In the C-terminal section; belongs to the HTP reductase family.</text>
</comment>
<dbReference type="GO" id="GO:0008835">
    <property type="term" value="F:diaminohydroxyphosphoribosylaminopyrimidine deaminase activity"/>
    <property type="evidence" value="ECO:0007669"/>
    <property type="project" value="UniProtKB-EC"/>
</dbReference>
<evidence type="ECO:0000256" key="14">
    <source>
        <dbReference type="PIRSR" id="PIRSR006769-1"/>
    </source>
</evidence>
<dbReference type="InterPro" id="IPR002125">
    <property type="entry name" value="CMP_dCMP_dom"/>
</dbReference>
<evidence type="ECO:0000256" key="9">
    <source>
        <dbReference type="ARBA" id="ARBA00022833"/>
    </source>
</evidence>
<reference evidence="18" key="1">
    <citation type="submission" date="2008-06" db="EMBL/GenBank/DDBJ databases">
        <title>Complete sequence of chromosome of Prosthecochloris aestuarii DSM 271.</title>
        <authorList>
            <consortium name="US DOE Joint Genome Institute"/>
            <person name="Lucas S."/>
            <person name="Copeland A."/>
            <person name="Lapidus A."/>
            <person name="Glavina del Rio T."/>
            <person name="Dalin E."/>
            <person name="Tice H."/>
            <person name="Bruce D."/>
            <person name="Goodwin L."/>
            <person name="Pitluck S."/>
            <person name="Schmutz J."/>
            <person name="Larimer F."/>
            <person name="Land M."/>
            <person name="Hauser L."/>
            <person name="Kyrpides N."/>
            <person name="Anderson I."/>
            <person name="Liu Z."/>
            <person name="Li T."/>
            <person name="Zhao F."/>
            <person name="Overmann J."/>
            <person name="Bryant D.A."/>
            <person name="Richardson P."/>
        </authorList>
    </citation>
    <scope>NUCLEOTIDE SEQUENCE [LARGE SCALE GENOMIC DNA]</scope>
    <source>
        <strain evidence="18">DSM 271</strain>
    </source>
</reference>
<dbReference type="eggNOG" id="COG1985">
    <property type="taxonomic scope" value="Bacteria"/>
</dbReference>
<comment type="pathway">
    <text evidence="3 13">Cofactor biosynthesis; riboflavin biosynthesis; 5-amino-6-(D-ribitylamino)uracil from GTP: step 3/4.</text>
</comment>